<dbReference type="HAMAP" id="MF_00276">
    <property type="entry name" value="KdpC"/>
    <property type="match status" value="1"/>
</dbReference>
<dbReference type="Pfam" id="PF02669">
    <property type="entry name" value="KdpC"/>
    <property type="match status" value="1"/>
</dbReference>
<reference evidence="12 13" key="1">
    <citation type="journal article" date="2023" name="Antonie Van Leeuwenhoek">
        <title>Mesoterricola silvestris gen. nov., sp. nov., Mesoterricola sediminis sp. nov., Geothrix oryzae sp. nov., Geothrix edaphica sp. nov., Geothrix rubra sp. nov., and Geothrix limicola sp. nov., six novel members of Acidobacteriota isolated from soils.</title>
        <authorList>
            <person name="Itoh H."/>
            <person name="Sugisawa Y."/>
            <person name="Mise K."/>
            <person name="Xu Z."/>
            <person name="Kuniyasu M."/>
            <person name="Ushijima N."/>
            <person name="Kawano K."/>
            <person name="Kobayashi E."/>
            <person name="Shiratori Y."/>
            <person name="Masuda Y."/>
            <person name="Senoo K."/>
        </authorList>
    </citation>
    <scope>NUCLEOTIDE SEQUENCE [LARGE SCALE GENOMIC DNA]</scope>
    <source>
        <strain evidence="12 13">Red803</strain>
    </source>
</reference>
<gene>
    <name evidence="11 12" type="primary">kdpC</name>
    <name evidence="12" type="ORF">GETHPA_12680</name>
</gene>
<keyword evidence="10 11" id="KW-0472">Membrane</keyword>
<comment type="function">
    <text evidence="11">Part of the high-affinity ATP-driven potassium transport (or Kdp) system, which catalyzes the hydrolysis of ATP coupled with the electrogenic transport of potassium into the cytoplasm. This subunit acts as a catalytic chaperone that increases the ATP-binding affinity of the ATP-hydrolyzing subunit KdpB by the formation of a transient KdpB/KdpC/ATP ternary complex.</text>
</comment>
<keyword evidence="7 11" id="KW-0630">Potassium</keyword>
<protein>
    <recommendedName>
        <fullName evidence="11">Potassium-transporting ATPase KdpC subunit</fullName>
    </recommendedName>
    <alternativeName>
        <fullName evidence="11">ATP phosphohydrolase [potassium-transporting] C chain</fullName>
    </alternativeName>
    <alternativeName>
        <fullName evidence="11">Potassium-binding and translocating subunit C</fullName>
    </alternativeName>
    <alternativeName>
        <fullName evidence="11">Potassium-translocating ATPase C chain</fullName>
    </alternativeName>
</protein>
<comment type="subcellular location">
    <subcellularLocation>
        <location evidence="11">Cell membrane</location>
        <topology evidence="11">Single-pass membrane protein</topology>
    </subcellularLocation>
</comment>
<evidence type="ECO:0000313" key="13">
    <source>
        <dbReference type="Proteomes" id="UP001165089"/>
    </source>
</evidence>
<evidence type="ECO:0000256" key="6">
    <source>
        <dbReference type="ARBA" id="ARBA00022840"/>
    </source>
</evidence>
<dbReference type="EMBL" id="BSDD01000002">
    <property type="protein sequence ID" value="GLH69735.1"/>
    <property type="molecule type" value="Genomic_DNA"/>
</dbReference>
<keyword evidence="1 11" id="KW-0813">Transport</keyword>
<evidence type="ECO:0000256" key="4">
    <source>
        <dbReference type="ARBA" id="ARBA00022692"/>
    </source>
</evidence>
<dbReference type="PIRSF" id="PIRSF001296">
    <property type="entry name" value="K_ATPase_KdpC"/>
    <property type="match status" value="1"/>
</dbReference>
<accession>A0ABQ5Q5Q7</accession>
<dbReference type="RefSeq" id="WP_285723751.1">
    <property type="nucleotide sequence ID" value="NZ_BSDD01000002.1"/>
</dbReference>
<dbReference type="InterPro" id="IPR003820">
    <property type="entry name" value="KdpC"/>
</dbReference>
<comment type="caution">
    <text evidence="12">The sequence shown here is derived from an EMBL/GenBank/DDBJ whole genome shotgun (WGS) entry which is preliminary data.</text>
</comment>
<comment type="similarity">
    <text evidence="11">Belongs to the KdpC family.</text>
</comment>
<keyword evidence="3 11" id="KW-0633">Potassium transport</keyword>
<keyword evidence="2 11" id="KW-1003">Cell membrane</keyword>
<dbReference type="NCBIfam" id="NF001454">
    <property type="entry name" value="PRK00315.1"/>
    <property type="match status" value="1"/>
</dbReference>
<dbReference type="Proteomes" id="UP001165089">
    <property type="component" value="Unassembled WGS sequence"/>
</dbReference>
<proteinExistence type="inferred from homology"/>
<evidence type="ECO:0000256" key="8">
    <source>
        <dbReference type="ARBA" id="ARBA00022989"/>
    </source>
</evidence>
<dbReference type="NCBIfam" id="TIGR00681">
    <property type="entry name" value="kdpC"/>
    <property type="match status" value="1"/>
</dbReference>
<evidence type="ECO:0000256" key="1">
    <source>
        <dbReference type="ARBA" id="ARBA00022448"/>
    </source>
</evidence>
<organism evidence="12 13">
    <name type="scientific">Geothrix rubra</name>
    <dbReference type="NCBI Taxonomy" id="2927977"/>
    <lineage>
        <taxon>Bacteria</taxon>
        <taxon>Pseudomonadati</taxon>
        <taxon>Acidobacteriota</taxon>
        <taxon>Holophagae</taxon>
        <taxon>Holophagales</taxon>
        <taxon>Holophagaceae</taxon>
        <taxon>Geothrix</taxon>
    </lineage>
</organism>
<keyword evidence="6 11" id="KW-0067">ATP-binding</keyword>
<keyword evidence="13" id="KW-1185">Reference proteome</keyword>
<evidence type="ECO:0000256" key="7">
    <source>
        <dbReference type="ARBA" id="ARBA00022958"/>
    </source>
</evidence>
<keyword evidence="4 11" id="KW-0812">Transmembrane</keyword>
<evidence type="ECO:0000256" key="5">
    <source>
        <dbReference type="ARBA" id="ARBA00022741"/>
    </source>
</evidence>
<evidence type="ECO:0000256" key="11">
    <source>
        <dbReference type="HAMAP-Rule" id="MF_00276"/>
    </source>
</evidence>
<comment type="subunit">
    <text evidence="11">The system is composed of three essential subunits: KdpA, KdpB and KdpC.</text>
</comment>
<keyword evidence="5 11" id="KW-0547">Nucleotide-binding</keyword>
<evidence type="ECO:0000256" key="3">
    <source>
        <dbReference type="ARBA" id="ARBA00022538"/>
    </source>
</evidence>
<name>A0ABQ5Q5Q7_9BACT</name>
<evidence type="ECO:0000256" key="2">
    <source>
        <dbReference type="ARBA" id="ARBA00022475"/>
    </source>
</evidence>
<dbReference type="PANTHER" id="PTHR30042:SF2">
    <property type="entry name" value="POTASSIUM-TRANSPORTING ATPASE KDPC SUBUNIT"/>
    <property type="match status" value="1"/>
</dbReference>
<keyword evidence="9 11" id="KW-0406">Ion transport</keyword>
<sequence>MNLQLRPALVCLAACSVLTGLAYPLALTGLARILFPSQAGGSLLRQDGRVIGSALIGQAFTAPDYFWGRPSATAPGPYNGAASGASNLAPSSPELRRAVEARVAALRAADPEATGPVPVDLVTASASGLDPDISPAAAAFQVRRVARARGLDEARVRALVARHTVGPQFGLLGEPRVNVLALNRDLDTLR</sequence>
<evidence type="ECO:0000313" key="12">
    <source>
        <dbReference type="EMBL" id="GLH69735.1"/>
    </source>
</evidence>
<evidence type="ECO:0000256" key="10">
    <source>
        <dbReference type="ARBA" id="ARBA00023136"/>
    </source>
</evidence>
<evidence type="ECO:0000256" key="9">
    <source>
        <dbReference type="ARBA" id="ARBA00023065"/>
    </source>
</evidence>
<keyword evidence="8 11" id="KW-1133">Transmembrane helix</keyword>
<dbReference type="PANTHER" id="PTHR30042">
    <property type="entry name" value="POTASSIUM-TRANSPORTING ATPASE C CHAIN"/>
    <property type="match status" value="1"/>
</dbReference>